<dbReference type="PRINTS" id="PR00704">
    <property type="entry name" value="CALPAIN"/>
</dbReference>
<protein>
    <submittedName>
        <fullName evidence="4">Cysteine peptidase, Clan CA, family C2, putative</fullName>
    </submittedName>
</protein>
<dbReference type="GeneID" id="92381659"/>
<dbReference type="InterPro" id="IPR036310">
    <property type="entry name" value="Smp-1-like_sf"/>
</dbReference>
<dbReference type="Gene3D" id="2.60.40.1180">
    <property type="entry name" value="Golgi alpha-mannosidase II"/>
    <property type="match status" value="1"/>
</dbReference>
<name>A0A1G4I0J2_TRYEQ</name>
<evidence type="ECO:0000256" key="1">
    <source>
        <dbReference type="PIRSR" id="PIRSR622684-1"/>
    </source>
</evidence>
<proteinExistence type="predicted"/>
<dbReference type="GO" id="GO:0006508">
    <property type="term" value="P:proteolysis"/>
    <property type="evidence" value="ECO:0007669"/>
    <property type="project" value="InterPro"/>
</dbReference>
<dbReference type="PROSITE" id="PS50203">
    <property type="entry name" value="CALPAIN_CAT"/>
    <property type="match status" value="1"/>
</dbReference>
<gene>
    <name evidence="4" type="ORF">TEOVI_000772500</name>
</gene>
<sequence>MTSSGGLLANGNTSASRTVAVTLPEFNVEDDEMRIVRVTTPLPDLLPRSFEDIERMRKMRQDAESGRKYVAPRVELSPPYVNDDECDEFEDATINTTVEFLSQLKKPGSYLLRGPSVEGKVSNVFEHGMLYKIITSNDAWHFYNDTEKYEMRVRFRFGAKSELQPGDGVEIFAKSNKEIEASLTVYPGETRKLIEGKVNGFKCMAKAVALSNRKRAEFYGPMNGKIQSELEQLAEELHLPSADKLEEEQLLEHCTANQVPYIDCSFRPCDRSLSRPDVDVHNLQSLPWRRPCDYIPKSQLDEVRLFRRSIAPSHVTQGELGDSYFTSAVACLAEMPDKIRDLFRHPVSPSVGKAERRVGAYWVTLNCGGWWRPTVIDDYLPAYREGPEYAHCAVDFRRLWVALLEKAYAKIHHSYSNIASGDPLDPLQDLTGFPITRFDTDWESAVNGDDKLFKRLVMYNKRGYITVLYTPPPAALKAAQPSDTSPTTEARKPRVTCKELGLQAHSGYSVLQVKCFEEMGLFLLQVRNPWSTGEEWKGRWSKSDKLWEEYPSVQSACFPSGMESPKDDNMFWLQWSDALNVFAGGGVCHVRNNWYDYRIRGNFVDGYPTVCLEINVSDPVAAYIVLSQEEECNTADGSQQSAKQQQVQYAALLVSVSRHSGKYEKMECASDVDVEIPGRQLKFNFSRSVALQYTFEPEGGPYFVIPRIHDVNTSKPYVIGLLLDTYAGNGIQVEFKAIHKSCKVFQNMPTFSVKGMLKDVATEYQIRNSRRPTECVASELVDERLKEFDLGE</sequence>
<feature type="active site" evidence="1">
    <location>
        <position position="505"/>
    </location>
</feature>
<dbReference type="SUPFAM" id="SSF101601">
    <property type="entry name" value="Smp-1-like"/>
    <property type="match status" value="1"/>
</dbReference>
<organism evidence="4 5">
    <name type="scientific">Trypanosoma equiperdum</name>
    <dbReference type="NCBI Taxonomy" id="5694"/>
    <lineage>
        <taxon>Eukaryota</taxon>
        <taxon>Discoba</taxon>
        <taxon>Euglenozoa</taxon>
        <taxon>Kinetoplastea</taxon>
        <taxon>Metakinetoplastina</taxon>
        <taxon>Trypanosomatida</taxon>
        <taxon>Trypanosomatidae</taxon>
        <taxon>Trypanosoma</taxon>
    </lineage>
</organism>
<evidence type="ECO:0000259" key="3">
    <source>
        <dbReference type="PROSITE" id="PS50203"/>
    </source>
</evidence>
<dbReference type="CDD" id="cd00044">
    <property type="entry name" value="CysPc"/>
    <property type="match status" value="1"/>
</dbReference>
<accession>A0A1G4I0J2</accession>
<comment type="caution">
    <text evidence="4">The sequence shown here is derived from an EMBL/GenBank/DDBJ whole genome shotgun (WGS) entry which is preliminary data.</text>
</comment>
<keyword evidence="5" id="KW-1185">Reference proteome</keyword>
<feature type="domain" description="Calpain catalytic" evidence="3">
    <location>
        <begin position="260"/>
        <end position="591"/>
    </location>
</feature>
<dbReference type="InterPro" id="IPR038765">
    <property type="entry name" value="Papain-like_cys_pep_sf"/>
</dbReference>
<dbReference type="SMART" id="SM00230">
    <property type="entry name" value="CysPc"/>
    <property type="match status" value="1"/>
</dbReference>
<evidence type="ECO:0000313" key="5">
    <source>
        <dbReference type="Proteomes" id="UP000195570"/>
    </source>
</evidence>
<dbReference type="Pfam" id="PF09149">
    <property type="entry name" value="DUF1935"/>
    <property type="match status" value="1"/>
</dbReference>
<dbReference type="InterPro" id="IPR013780">
    <property type="entry name" value="Glyco_hydro_b"/>
</dbReference>
<feature type="active site" evidence="1">
    <location>
        <position position="528"/>
    </location>
</feature>
<dbReference type="GO" id="GO:0004198">
    <property type="term" value="F:calcium-dependent cysteine-type endopeptidase activity"/>
    <property type="evidence" value="ECO:0007669"/>
    <property type="project" value="InterPro"/>
</dbReference>
<comment type="caution">
    <text evidence="2">Lacks conserved residue(s) required for the propagation of feature annotation.</text>
</comment>
<dbReference type="PANTHER" id="PTHR10183">
    <property type="entry name" value="CALPAIN"/>
    <property type="match status" value="1"/>
</dbReference>
<dbReference type="AlphaFoldDB" id="A0A1G4I0J2"/>
<dbReference type="VEuPathDB" id="TriTrypDB:TEOVI_000772500"/>
<dbReference type="Pfam" id="PF00648">
    <property type="entry name" value="Peptidase_C2"/>
    <property type="match status" value="1"/>
</dbReference>
<dbReference type="Gene3D" id="3.90.70.10">
    <property type="entry name" value="Cysteine proteinases"/>
    <property type="match status" value="1"/>
</dbReference>
<dbReference type="InterPro" id="IPR001300">
    <property type="entry name" value="Peptidase_C2_calpain_cat"/>
</dbReference>
<dbReference type="InterPro" id="IPR015232">
    <property type="entry name" value="DUF1935"/>
</dbReference>
<dbReference type="Proteomes" id="UP000195570">
    <property type="component" value="Unassembled WGS sequence"/>
</dbReference>
<dbReference type="InterPro" id="IPR022684">
    <property type="entry name" value="Calpain_cysteine_protease"/>
</dbReference>
<evidence type="ECO:0000313" key="4">
    <source>
        <dbReference type="EMBL" id="SCU65190.1"/>
    </source>
</evidence>
<reference evidence="4" key="1">
    <citation type="submission" date="2016-09" db="EMBL/GenBank/DDBJ databases">
        <authorList>
            <person name="Hebert L."/>
            <person name="Moumen B."/>
        </authorList>
    </citation>
    <scope>NUCLEOTIDE SEQUENCE [LARGE SCALE GENOMIC DNA]</scope>
    <source>
        <strain evidence="4">OVI</strain>
    </source>
</reference>
<dbReference type="EMBL" id="CZPT02000235">
    <property type="protein sequence ID" value="SCU65190.1"/>
    <property type="molecule type" value="Genomic_DNA"/>
</dbReference>
<dbReference type="PANTHER" id="PTHR10183:SF423">
    <property type="entry name" value="LEUCINE-RICH REPEAT PROTEIN (LRRP)"/>
    <property type="match status" value="1"/>
</dbReference>
<dbReference type="RefSeq" id="XP_067076833.1">
    <property type="nucleotide sequence ID" value="XM_067220732.1"/>
</dbReference>
<evidence type="ECO:0000256" key="2">
    <source>
        <dbReference type="PROSITE-ProRule" id="PRU00239"/>
    </source>
</evidence>
<dbReference type="SUPFAM" id="SSF54001">
    <property type="entry name" value="Cysteine proteinases"/>
    <property type="match status" value="1"/>
</dbReference>